<sequence>MVFASEVGTELDAANVRSGFRRIAKEAGLVAKDRTSRGLRHGFASLLSDGGLPIEQISRLVGRGGTAVTETIYGTGSTLTVDGATAIDRILPTRIA</sequence>
<keyword evidence="1" id="KW-0233">DNA recombination</keyword>
<protein>
    <recommendedName>
        <fullName evidence="2">Tyr recombinase domain-containing protein</fullName>
    </recommendedName>
</protein>
<feature type="domain" description="Tyr recombinase" evidence="2">
    <location>
        <begin position="1"/>
        <end position="88"/>
    </location>
</feature>
<dbReference type="Pfam" id="PF00589">
    <property type="entry name" value="Phage_integrase"/>
    <property type="match status" value="1"/>
</dbReference>
<name>A0A7Z0WLI1_9PSEU</name>
<comment type="caution">
    <text evidence="3">The sequence shown here is derived from an EMBL/GenBank/DDBJ whole genome shotgun (WGS) entry which is preliminary data.</text>
</comment>
<dbReference type="AlphaFoldDB" id="A0A7Z0WLI1"/>
<reference evidence="3 4" key="1">
    <citation type="submission" date="2016-12" db="EMBL/GenBank/DDBJ databases">
        <title>The draft genome sequence of Actinophytocola xinjiangensis.</title>
        <authorList>
            <person name="Wang W."/>
            <person name="Yuan L."/>
        </authorList>
    </citation>
    <scope>NUCLEOTIDE SEQUENCE [LARGE SCALE GENOMIC DNA]</scope>
    <source>
        <strain evidence="3 4">CGMCC 4.4663</strain>
    </source>
</reference>
<dbReference type="InterPro" id="IPR013762">
    <property type="entry name" value="Integrase-like_cat_sf"/>
</dbReference>
<dbReference type="GO" id="GO:0015074">
    <property type="term" value="P:DNA integration"/>
    <property type="evidence" value="ECO:0007669"/>
    <property type="project" value="InterPro"/>
</dbReference>
<dbReference type="GO" id="GO:0006310">
    <property type="term" value="P:DNA recombination"/>
    <property type="evidence" value="ECO:0007669"/>
    <property type="project" value="UniProtKB-KW"/>
</dbReference>
<dbReference type="SUPFAM" id="SSF56349">
    <property type="entry name" value="DNA breaking-rejoining enzymes"/>
    <property type="match status" value="1"/>
</dbReference>
<dbReference type="Gene3D" id="1.10.443.10">
    <property type="entry name" value="Intergrase catalytic core"/>
    <property type="match status" value="1"/>
</dbReference>
<evidence type="ECO:0000313" key="3">
    <source>
        <dbReference type="EMBL" id="OLF07716.1"/>
    </source>
</evidence>
<evidence type="ECO:0000259" key="2">
    <source>
        <dbReference type="PROSITE" id="PS51898"/>
    </source>
</evidence>
<dbReference type="PROSITE" id="PS51898">
    <property type="entry name" value="TYR_RECOMBINASE"/>
    <property type="match status" value="1"/>
</dbReference>
<proteinExistence type="predicted"/>
<gene>
    <name evidence="3" type="ORF">BLA60_25590</name>
</gene>
<dbReference type="GO" id="GO:0003677">
    <property type="term" value="F:DNA binding"/>
    <property type="evidence" value="ECO:0007669"/>
    <property type="project" value="InterPro"/>
</dbReference>
<evidence type="ECO:0000313" key="4">
    <source>
        <dbReference type="Proteomes" id="UP000185696"/>
    </source>
</evidence>
<accession>A0A7Z0WLI1</accession>
<dbReference type="EMBL" id="MSIF01000014">
    <property type="protein sequence ID" value="OLF07716.1"/>
    <property type="molecule type" value="Genomic_DNA"/>
</dbReference>
<keyword evidence="4" id="KW-1185">Reference proteome</keyword>
<dbReference type="InterPro" id="IPR002104">
    <property type="entry name" value="Integrase_catalytic"/>
</dbReference>
<dbReference type="Proteomes" id="UP000185696">
    <property type="component" value="Unassembled WGS sequence"/>
</dbReference>
<organism evidence="3 4">
    <name type="scientific">Actinophytocola xinjiangensis</name>
    <dbReference type="NCBI Taxonomy" id="485602"/>
    <lineage>
        <taxon>Bacteria</taxon>
        <taxon>Bacillati</taxon>
        <taxon>Actinomycetota</taxon>
        <taxon>Actinomycetes</taxon>
        <taxon>Pseudonocardiales</taxon>
        <taxon>Pseudonocardiaceae</taxon>
    </lineage>
</organism>
<evidence type="ECO:0000256" key="1">
    <source>
        <dbReference type="ARBA" id="ARBA00023172"/>
    </source>
</evidence>
<dbReference type="InterPro" id="IPR011010">
    <property type="entry name" value="DNA_brk_join_enz"/>
</dbReference>